<name>A0A0D7B0N7_9AGAR</name>
<sequence>MTVSAPGQNISYTRGGAPSLGTDNGDGTFTVRSGHSVTGKTYDEILAIVAETWPQTWVWDEATDPNCFINSVTC</sequence>
<evidence type="ECO:0000313" key="3">
    <source>
        <dbReference type="Proteomes" id="UP000054007"/>
    </source>
</evidence>
<dbReference type="AlphaFoldDB" id="A0A0D7B0N7"/>
<dbReference type="EMBL" id="KN880679">
    <property type="protein sequence ID" value="KIY63694.1"/>
    <property type="molecule type" value="Genomic_DNA"/>
</dbReference>
<protein>
    <submittedName>
        <fullName evidence="2">Uncharacterized protein</fullName>
    </submittedName>
</protein>
<accession>A0A0D7B0N7</accession>
<feature type="region of interest" description="Disordered" evidence="1">
    <location>
        <begin position="1"/>
        <end position="28"/>
    </location>
</feature>
<gene>
    <name evidence="2" type="ORF">CYLTODRAFT_425877</name>
</gene>
<evidence type="ECO:0000256" key="1">
    <source>
        <dbReference type="SAM" id="MobiDB-lite"/>
    </source>
</evidence>
<organism evidence="2 3">
    <name type="scientific">Cylindrobasidium torrendii FP15055 ss-10</name>
    <dbReference type="NCBI Taxonomy" id="1314674"/>
    <lineage>
        <taxon>Eukaryota</taxon>
        <taxon>Fungi</taxon>
        <taxon>Dikarya</taxon>
        <taxon>Basidiomycota</taxon>
        <taxon>Agaricomycotina</taxon>
        <taxon>Agaricomycetes</taxon>
        <taxon>Agaricomycetidae</taxon>
        <taxon>Agaricales</taxon>
        <taxon>Marasmiineae</taxon>
        <taxon>Physalacriaceae</taxon>
        <taxon>Cylindrobasidium</taxon>
    </lineage>
</organism>
<keyword evidence="3" id="KW-1185">Reference proteome</keyword>
<reference evidence="2 3" key="1">
    <citation type="journal article" date="2015" name="Fungal Genet. Biol.">
        <title>Evolution of novel wood decay mechanisms in Agaricales revealed by the genome sequences of Fistulina hepatica and Cylindrobasidium torrendii.</title>
        <authorList>
            <person name="Floudas D."/>
            <person name="Held B.W."/>
            <person name="Riley R."/>
            <person name="Nagy L.G."/>
            <person name="Koehler G."/>
            <person name="Ransdell A.S."/>
            <person name="Younus H."/>
            <person name="Chow J."/>
            <person name="Chiniquy J."/>
            <person name="Lipzen A."/>
            <person name="Tritt A."/>
            <person name="Sun H."/>
            <person name="Haridas S."/>
            <person name="LaButti K."/>
            <person name="Ohm R.A."/>
            <person name="Kues U."/>
            <person name="Blanchette R.A."/>
            <person name="Grigoriev I.V."/>
            <person name="Minto R.E."/>
            <person name="Hibbett D.S."/>
        </authorList>
    </citation>
    <scope>NUCLEOTIDE SEQUENCE [LARGE SCALE GENOMIC DNA]</scope>
    <source>
        <strain evidence="2 3">FP15055 ss-10</strain>
    </source>
</reference>
<evidence type="ECO:0000313" key="2">
    <source>
        <dbReference type="EMBL" id="KIY63694.1"/>
    </source>
</evidence>
<dbReference type="OrthoDB" id="3011726at2759"/>
<feature type="compositionally biased region" description="Polar residues" evidence="1">
    <location>
        <begin position="1"/>
        <end position="12"/>
    </location>
</feature>
<proteinExistence type="predicted"/>
<dbReference type="Proteomes" id="UP000054007">
    <property type="component" value="Unassembled WGS sequence"/>
</dbReference>